<dbReference type="GeneID" id="92871297"/>
<protein>
    <submittedName>
        <fullName evidence="3">Peptidoglycan binding domain-containing protein</fullName>
    </submittedName>
</protein>
<feature type="compositionally biased region" description="Gly residues" evidence="1">
    <location>
        <begin position="257"/>
        <end position="266"/>
    </location>
</feature>
<evidence type="ECO:0000313" key="3">
    <source>
        <dbReference type="EMBL" id="ADJ45329.1"/>
    </source>
</evidence>
<dbReference type="InterPro" id="IPR002477">
    <property type="entry name" value="Peptidoglycan-bd-like"/>
</dbReference>
<dbReference type="OrthoDB" id="3268648at2"/>
<gene>
    <name evidence="3" type="ordered locus">AMED_3543</name>
</gene>
<evidence type="ECO:0000259" key="2">
    <source>
        <dbReference type="Pfam" id="PF01471"/>
    </source>
</evidence>
<dbReference type="eggNOG" id="COG3409">
    <property type="taxonomic scope" value="Bacteria"/>
</dbReference>
<dbReference type="RefSeq" id="WP_013225401.1">
    <property type="nucleotide sequence ID" value="NC_014318.1"/>
</dbReference>
<dbReference type="Gene3D" id="1.10.101.10">
    <property type="entry name" value="PGBD-like superfamily/PGBD"/>
    <property type="match status" value="1"/>
</dbReference>
<name>A0A0H3D756_AMYMU</name>
<dbReference type="EMBL" id="CP002000">
    <property type="protein sequence ID" value="ADJ45329.1"/>
    <property type="molecule type" value="Genomic_DNA"/>
</dbReference>
<proteinExistence type="predicted"/>
<dbReference type="Gene3D" id="2.40.420.20">
    <property type="match status" value="1"/>
</dbReference>
<feature type="compositionally biased region" description="Low complexity" evidence="1">
    <location>
        <begin position="243"/>
        <end position="256"/>
    </location>
</feature>
<feature type="domain" description="Peptidoglycan binding-like" evidence="2">
    <location>
        <begin position="121"/>
        <end position="169"/>
    </location>
</feature>
<evidence type="ECO:0000313" key="4">
    <source>
        <dbReference type="Proteomes" id="UP000000328"/>
    </source>
</evidence>
<dbReference type="AlphaFoldDB" id="A0A0H3D756"/>
<dbReference type="PATRIC" id="fig|749927.5.peg.3660"/>
<dbReference type="InterPro" id="IPR036365">
    <property type="entry name" value="PGBD-like_sf"/>
</dbReference>
<accession>A0A0H3D756</accession>
<dbReference type="HOGENOM" id="CLU_057459_1_0_11"/>
<sequence>MRGRTLAGIGVVTVLVAGGVTAYVFITRPAPLTAAAQPAPPATTTVVKTTLTTSVTLNGSLGYGKATGYTGRKAGTLTWLPAPGTVVHRGGRLYTVDAQPVVLFVGDLPLYRTIDPAATPGPDVREVNANLRALGYRTAPAGDAYTDGTATALKAWQRKNKLEESGALGMGDVAVLPGEVRVDSQKAQPGAPATAELLGLTATARQVTAPVDPAQVDVALLKAGSKVELSLPDGSRAPGTVTALDSGSSADASGAPRGTGGPGGSAPGQAVTISVDDQAKVSTMDSGSVDVVVTLAHHDNVLAVPVGALVALQEGGYAVQVVAAGHARLVAVRTGMFADGRVEVAGDGLAEGQKVVTVS</sequence>
<dbReference type="Pfam" id="PF01471">
    <property type="entry name" value="PG_binding_1"/>
    <property type="match status" value="1"/>
</dbReference>
<dbReference type="KEGG" id="amd:AMED_3543"/>
<evidence type="ECO:0000256" key="1">
    <source>
        <dbReference type="SAM" id="MobiDB-lite"/>
    </source>
</evidence>
<dbReference type="InterPro" id="IPR036366">
    <property type="entry name" value="PGBDSf"/>
</dbReference>
<organism evidence="3 4">
    <name type="scientific">Amycolatopsis mediterranei (strain U-32)</name>
    <dbReference type="NCBI Taxonomy" id="749927"/>
    <lineage>
        <taxon>Bacteria</taxon>
        <taxon>Bacillati</taxon>
        <taxon>Actinomycetota</taxon>
        <taxon>Actinomycetes</taxon>
        <taxon>Pseudonocardiales</taxon>
        <taxon>Pseudonocardiaceae</taxon>
        <taxon>Amycolatopsis</taxon>
    </lineage>
</organism>
<dbReference type="SUPFAM" id="SSF47090">
    <property type="entry name" value="PGBD-like"/>
    <property type="match status" value="1"/>
</dbReference>
<reference evidence="3 4" key="1">
    <citation type="journal article" date="2010" name="Cell Res.">
        <title>Complete genome sequence of the rifamycin SV-producing Amycolatopsis mediterranei U32 revealed its genetic characteristics in phylogeny and metabolism.</title>
        <authorList>
            <person name="Zhao W."/>
            <person name="Zhong Y."/>
            <person name="Yuan H."/>
            <person name="Wang J."/>
            <person name="Zheng H."/>
            <person name="Wang Y."/>
            <person name="Cen X."/>
            <person name="Xu F."/>
            <person name="Bai J."/>
            <person name="Han X."/>
            <person name="Lu G."/>
            <person name="Zhu Y."/>
            <person name="Shao Z."/>
            <person name="Yan H."/>
            <person name="Li C."/>
            <person name="Peng N."/>
            <person name="Zhang Z."/>
            <person name="Zhang Y."/>
            <person name="Lin W."/>
            <person name="Fan Y."/>
            <person name="Qin Z."/>
            <person name="Hu Y."/>
            <person name="Zhu B."/>
            <person name="Wang S."/>
            <person name="Ding X."/>
            <person name="Zhao G.P."/>
        </authorList>
    </citation>
    <scope>NUCLEOTIDE SEQUENCE [LARGE SCALE GENOMIC DNA]</scope>
    <source>
        <strain evidence="4">U-32</strain>
    </source>
</reference>
<feature type="region of interest" description="Disordered" evidence="1">
    <location>
        <begin position="229"/>
        <end position="269"/>
    </location>
</feature>
<dbReference type="Proteomes" id="UP000000328">
    <property type="component" value="Chromosome"/>
</dbReference>